<feature type="chain" id="PRO_5046314898" evidence="2">
    <location>
        <begin position="21"/>
        <end position="290"/>
    </location>
</feature>
<organism evidence="4 5">
    <name type="scientific">Patiriisocius hiemis</name>
    <dbReference type="NCBI Taxonomy" id="3075604"/>
    <lineage>
        <taxon>Bacteria</taxon>
        <taxon>Pseudomonadati</taxon>
        <taxon>Bacteroidota</taxon>
        <taxon>Flavobacteriia</taxon>
        <taxon>Flavobacteriales</taxon>
        <taxon>Flavobacteriaceae</taxon>
        <taxon>Patiriisocius</taxon>
    </lineage>
</organism>
<dbReference type="RefSeq" id="WP_311332931.1">
    <property type="nucleotide sequence ID" value="NZ_JAVRHZ010000004.1"/>
</dbReference>
<gene>
    <name evidence="4" type="ORF">RM538_08175</name>
</gene>
<protein>
    <submittedName>
        <fullName evidence="4">T9SS type A sorting domain-containing protein</fullName>
    </submittedName>
</protein>
<accession>A0ABU2YCS2</accession>
<sequence length="290" mass="30425">MKKITLLLASFMLTALTTNAQTTLSQSVDPATIDTGGVACWASGTGEYRDNAFARTYDLSSFAIAGDFEITTVEFGQGSADDGKTVDVNIYTVDTEDLSSAVFTLLETTSVTLEAANDLTLISVPISTTAPAGSIIAVEIFAPDEGAVTFQRYFPGFNTSGQNNTAWLRSDGTGTGGANTGCSIPYSDSNTIVADPQEYVINLVGSEVLGVDENALSQVSFYPNPSSDVVNVKVPSSVEITSSALYDVLGKRTGVQVSNGTLDISSLARGVYLLNVETTAGTLTEKIIKR</sequence>
<dbReference type="NCBIfam" id="TIGR04183">
    <property type="entry name" value="Por_Secre_tail"/>
    <property type="match status" value="1"/>
</dbReference>
<comment type="caution">
    <text evidence="4">The sequence shown here is derived from an EMBL/GenBank/DDBJ whole genome shotgun (WGS) entry which is preliminary data.</text>
</comment>
<dbReference type="EMBL" id="JAVRHZ010000004">
    <property type="protein sequence ID" value="MDT0555976.1"/>
    <property type="molecule type" value="Genomic_DNA"/>
</dbReference>
<evidence type="ECO:0000313" key="5">
    <source>
        <dbReference type="Proteomes" id="UP001254488"/>
    </source>
</evidence>
<evidence type="ECO:0000256" key="2">
    <source>
        <dbReference type="SAM" id="SignalP"/>
    </source>
</evidence>
<feature type="domain" description="Secretion system C-terminal sorting" evidence="3">
    <location>
        <begin position="222"/>
        <end position="288"/>
    </location>
</feature>
<keyword evidence="1 2" id="KW-0732">Signal</keyword>
<evidence type="ECO:0000313" key="4">
    <source>
        <dbReference type="EMBL" id="MDT0555976.1"/>
    </source>
</evidence>
<feature type="signal peptide" evidence="2">
    <location>
        <begin position="1"/>
        <end position="20"/>
    </location>
</feature>
<evidence type="ECO:0000256" key="1">
    <source>
        <dbReference type="ARBA" id="ARBA00022729"/>
    </source>
</evidence>
<reference evidence="4 5" key="1">
    <citation type="submission" date="2023-09" db="EMBL/GenBank/DDBJ databases">
        <authorList>
            <person name="Rey-Velasco X."/>
        </authorList>
    </citation>
    <scope>NUCLEOTIDE SEQUENCE [LARGE SCALE GENOMIC DNA]</scope>
    <source>
        <strain evidence="4 5">W242</strain>
    </source>
</reference>
<dbReference type="Proteomes" id="UP001254488">
    <property type="component" value="Unassembled WGS sequence"/>
</dbReference>
<name>A0ABU2YCS2_9FLAO</name>
<evidence type="ECO:0000259" key="3">
    <source>
        <dbReference type="Pfam" id="PF18962"/>
    </source>
</evidence>
<dbReference type="InterPro" id="IPR026444">
    <property type="entry name" value="Secre_tail"/>
</dbReference>
<proteinExistence type="predicted"/>
<dbReference type="Pfam" id="PF18962">
    <property type="entry name" value="Por_Secre_tail"/>
    <property type="match status" value="1"/>
</dbReference>
<keyword evidence="5" id="KW-1185">Reference proteome</keyword>